<dbReference type="EMBL" id="CM016555">
    <property type="protein sequence ID" value="TKW20705.1"/>
    <property type="molecule type" value="Genomic_DNA"/>
</dbReference>
<proteinExistence type="predicted"/>
<dbReference type="Gramene" id="TKW20705">
    <property type="protein sequence ID" value="TKW20705"/>
    <property type="gene ID" value="SEVIR_4G106801v2"/>
</dbReference>
<dbReference type="AlphaFoldDB" id="A0A4U6UYL5"/>
<evidence type="ECO:0000313" key="3">
    <source>
        <dbReference type="Proteomes" id="UP000298652"/>
    </source>
</evidence>
<organism evidence="2 3">
    <name type="scientific">Setaria viridis</name>
    <name type="common">Green bristlegrass</name>
    <name type="synonym">Setaria italica subsp. viridis</name>
    <dbReference type="NCBI Taxonomy" id="4556"/>
    <lineage>
        <taxon>Eukaryota</taxon>
        <taxon>Viridiplantae</taxon>
        <taxon>Streptophyta</taxon>
        <taxon>Embryophyta</taxon>
        <taxon>Tracheophyta</taxon>
        <taxon>Spermatophyta</taxon>
        <taxon>Magnoliopsida</taxon>
        <taxon>Liliopsida</taxon>
        <taxon>Poales</taxon>
        <taxon>Poaceae</taxon>
        <taxon>PACMAD clade</taxon>
        <taxon>Panicoideae</taxon>
        <taxon>Panicodae</taxon>
        <taxon>Paniceae</taxon>
        <taxon>Cenchrinae</taxon>
        <taxon>Setaria</taxon>
    </lineage>
</organism>
<dbReference type="Proteomes" id="UP000298652">
    <property type="component" value="Chromosome 4"/>
</dbReference>
<keyword evidence="3" id="KW-1185">Reference proteome</keyword>
<gene>
    <name evidence="2" type="ORF">SEVIR_4G106801v2</name>
</gene>
<name>A0A4U6UYL5_SETVI</name>
<sequence length="203" mass="21217">MVTPILVDRPNAQPCLRYRAIINILEVVDVREGMASSSTSGGRPGGTGNAPGGSGFRHTPGGGIFGHAHPPGADPHGPPEGGLGRPRPKARPAWCHAMFGSAVATQPTVLGLAFFPAWGLQGIHPPTPIPRCYMGQSPSATTLSASSPPFLYRAVALTSLSKVVVAPPPAIARRPCLEPLPRESDWEDDLYPSVPPAMNVQVT</sequence>
<accession>A0A4U6UYL5</accession>
<evidence type="ECO:0000256" key="1">
    <source>
        <dbReference type="SAM" id="MobiDB-lite"/>
    </source>
</evidence>
<feature type="compositionally biased region" description="Gly residues" evidence="1">
    <location>
        <begin position="42"/>
        <end position="65"/>
    </location>
</feature>
<evidence type="ECO:0000313" key="2">
    <source>
        <dbReference type="EMBL" id="TKW20705.1"/>
    </source>
</evidence>
<feature type="region of interest" description="Disordered" evidence="1">
    <location>
        <begin position="35"/>
        <end position="89"/>
    </location>
</feature>
<protein>
    <submittedName>
        <fullName evidence="2">Uncharacterized protein</fullName>
    </submittedName>
</protein>
<reference evidence="2" key="1">
    <citation type="submission" date="2019-03" db="EMBL/GenBank/DDBJ databases">
        <title>WGS assembly of Setaria viridis.</title>
        <authorList>
            <person name="Huang P."/>
            <person name="Jenkins J."/>
            <person name="Grimwood J."/>
            <person name="Barry K."/>
            <person name="Healey A."/>
            <person name="Mamidi S."/>
            <person name="Sreedasyam A."/>
            <person name="Shu S."/>
            <person name="Feldman M."/>
            <person name="Wu J."/>
            <person name="Yu Y."/>
            <person name="Chen C."/>
            <person name="Johnson J."/>
            <person name="Rokhsar D."/>
            <person name="Baxter I."/>
            <person name="Schmutz J."/>
            <person name="Brutnell T."/>
            <person name="Kellogg E."/>
        </authorList>
    </citation>
    <scope>NUCLEOTIDE SEQUENCE [LARGE SCALE GENOMIC DNA]</scope>
</reference>